<reference evidence="1 2" key="1">
    <citation type="journal article" date="2019" name="Int. J. Syst. Evol. Microbiol.">
        <title>The Global Catalogue of Microorganisms (GCM) 10K type strain sequencing project: providing services to taxonomists for standard genome sequencing and annotation.</title>
        <authorList>
            <consortium name="The Broad Institute Genomics Platform"/>
            <consortium name="The Broad Institute Genome Sequencing Center for Infectious Disease"/>
            <person name="Wu L."/>
            <person name="Ma J."/>
        </authorList>
    </citation>
    <scope>NUCLEOTIDE SEQUENCE [LARGE SCALE GENOMIC DNA]</scope>
    <source>
        <strain evidence="1 2">JCM 11269</strain>
    </source>
</reference>
<sequence>MTTESVGRAGGWVVGRPATLSLLPDAMLTATAVAIPTAATAPPPMSSIRRLFCRVSEASASAAQSGVRLSLPLFHDC</sequence>
<evidence type="ECO:0000313" key="1">
    <source>
        <dbReference type="EMBL" id="GAA1009499.1"/>
    </source>
</evidence>
<keyword evidence="2" id="KW-1185">Reference proteome</keyword>
<evidence type="ECO:0000313" key="2">
    <source>
        <dbReference type="Proteomes" id="UP001501072"/>
    </source>
</evidence>
<name>A0ABN1SYW9_9ACTN</name>
<dbReference type="Proteomes" id="UP001501072">
    <property type="component" value="Unassembled WGS sequence"/>
</dbReference>
<accession>A0ABN1SYW9</accession>
<organism evidence="1 2">
    <name type="scientific">Streptomyces thermogriseus</name>
    <dbReference type="NCBI Taxonomy" id="75292"/>
    <lineage>
        <taxon>Bacteria</taxon>
        <taxon>Bacillati</taxon>
        <taxon>Actinomycetota</taxon>
        <taxon>Actinomycetes</taxon>
        <taxon>Kitasatosporales</taxon>
        <taxon>Streptomycetaceae</taxon>
        <taxon>Streptomyces</taxon>
    </lineage>
</organism>
<comment type="caution">
    <text evidence="1">The sequence shown here is derived from an EMBL/GenBank/DDBJ whole genome shotgun (WGS) entry which is preliminary data.</text>
</comment>
<gene>
    <name evidence="1" type="ORF">GCM10009564_24950</name>
</gene>
<protein>
    <submittedName>
        <fullName evidence="1">Uncharacterized protein</fullName>
    </submittedName>
</protein>
<proteinExistence type="predicted"/>
<dbReference type="EMBL" id="BAAAHU010000021">
    <property type="protein sequence ID" value="GAA1009499.1"/>
    <property type="molecule type" value="Genomic_DNA"/>
</dbReference>